<evidence type="ECO:0000256" key="2">
    <source>
        <dbReference type="ARBA" id="ARBA00007832"/>
    </source>
</evidence>
<dbReference type="RefSeq" id="WP_229681947.1">
    <property type="nucleotide sequence ID" value="NZ_BAABJU010000010.1"/>
</dbReference>
<dbReference type="EMBL" id="JAAMPA010000001">
    <property type="protein sequence ID" value="NIH66159.1"/>
    <property type="molecule type" value="Genomic_DNA"/>
</dbReference>
<comment type="caution">
    <text evidence="6">The sequence shown here is derived from an EMBL/GenBank/DDBJ whole genome shotgun (WGS) entry which is preliminary data.</text>
</comment>
<reference evidence="5" key="4">
    <citation type="submission" date="2024-05" db="EMBL/GenBank/DDBJ databases">
        <authorList>
            <person name="Sun Q."/>
            <person name="Zhou Y."/>
        </authorList>
    </citation>
    <scope>NUCLEOTIDE SEQUENCE</scope>
    <source>
        <strain evidence="5">CGMCC 4.5581</strain>
    </source>
</reference>
<evidence type="ECO:0000259" key="3">
    <source>
        <dbReference type="Pfam" id="PF04183"/>
    </source>
</evidence>
<proteinExistence type="inferred from homology"/>
<dbReference type="Proteomes" id="UP000552836">
    <property type="component" value="Unassembled WGS sequence"/>
</dbReference>
<evidence type="ECO:0000313" key="5">
    <source>
        <dbReference type="EMBL" id="GGL61543.1"/>
    </source>
</evidence>
<dbReference type="PANTHER" id="PTHR34384">
    <property type="entry name" value="L-2,3-DIAMINOPROPANOATE--CITRATE LIGASE"/>
    <property type="match status" value="1"/>
</dbReference>
<dbReference type="Gene3D" id="3.30.310.280">
    <property type="match status" value="1"/>
</dbReference>
<reference evidence="5" key="1">
    <citation type="journal article" date="2014" name="Int. J. Syst. Evol. Microbiol.">
        <title>Complete genome of a new Firmicutes species belonging to the dominant human colonic microbiota ('Ruminococcus bicirculans') reveals two chromosomes and a selective capacity to utilize plant glucans.</title>
        <authorList>
            <consortium name="NISC Comparative Sequencing Program"/>
            <person name="Wegmann U."/>
            <person name="Louis P."/>
            <person name="Goesmann A."/>
            <person name="Henrissat B."/>
            <person name="Duncan S.H."/>
            <person name="Flint H.J."/>
        </authorList>
    </citation>
    <scope>NUCLEOTIDE SEQUENCE</scope>
    <source>
        <strain evidence="5">CGMCC 4.5581</strain>
    </source>
</reference>
<evidence type="ECO:0000313" key="6">
    <source>
        <dbReference type="EMBL" id="NIH66159.1"/>
    </source>
</evidence>
<feature type="domain" description="Aerobactin siderophore biosynthesis IucA/IucC N-terminal" evidence="3">
    <location>
        <begin position="159"/>
        <end position="410"/>
    </location>
</feature>
<dbReference type="Gene3D" id="1.10.510.40">
    <property type="match status" value="1"/>
</dbReference>
<protein>
    <submittedName>
        <fullName evidence="6">Siderophore synthetase component</fullName>
    </submittedName>
</protein>
<dbReference type="Pfam" id="PF06276">
    <property type="entry name" value="FhuF"/>
    <property type="match status" value="1"/>
</dbReference>
<name>A0A846LRQ1_9ACTN</name>
<dbReference type="GO" id="GO:0019290">
    <property type="term" value="P:siderophore biosynthetic process"/>
    <property type="evidence" value="ECO:0007669"/>
    <property type="project" value="InterPro"/>
</dbReference>
<reference evidence="8" key="2">
    <citation type="journal article" date="2019" name="Int. J. Syst. Evol. Microbiol.">
        <title>The Global Catalogue of Microorganisms (GCM) 10K type strain sequencing project: providing services to taxonomists for standard genome sequencing and annotation.</title>
        <authorList>
            <consortium name="The Broad Institute Genomics Platform"/>
            <consortium name="The Broad Institute Genome Sequencing Center for Infectious Disease"/>
            <person name="Wu L."/>
            <person name="Ma J."/>
        </authorList>
    </citation>
    <scope>NUCLEOTIDE SEQUENCE [LARGE SCALE GENOMIC DNA]</scope>
    <source>
        <strain evidence="8">CGMCC 4.5581</strain>
    </source>
</reference>
<keyword evidence="8" id="KW-1185">Reference proteome</keyword>
<dbReference type="GO" id="GO:0016881">
    <property type="term" value="F:acid-amino acid ligase activity"/>
    <property type="evidence" value="ECO:0007669"/>
    <property type="project" value="UniProtKB-ARBA"/>
</dbReference>
<sequence>MTASTTERDGLSTDVAPLGAGHLEPVAMARAHRHVVTKALSEFGHERLVTPAADGGPADALGRTWWSLPTAPGVRYRFAARVLPLEHWDVDPASVSRTVDGVDAPLDALALVDELQADLGIPDQLLGTYLEEVSATLAGAAWKLHHRRADARELARADLQTVERSMTEGHPAFVANNGRIGFGLADQVAYSPESGAPVRLVWLAARREHTHLACGEGVDEQQLYAGQLGEELLERFAGRLRSLGLDPADFRYLPVHPWQWEHRLAVTFAADVGRRDLVPVGLSEDRYQAQQSIRTFFDLDRPDRHYVKTALAIQNMGFLRGLSPAYMRATPAINDWVAEVVTGDPELVAGGFGVLRELASVGYTGDAYHRMAARGLRSPYQRMVAALWRESPVPRLAPDERAMTMAALLHRDAEGRSLVGGLVADSGLDPRSWLRRYLDAYLRPVVHCLLAQDLAFMPHGENVILVLRDSVPTRVLMKDVGEEVAVFGDRPLPPGVERVRVDYEDDVRLLSVFTDVFDGFLRYLAGVLDADGLLPAEEVWDCVADCLLAHRDAHPDLHRRFDLFTPEFRHSCLNRLQLRNTTQMVDLADQASSLLYAGTLANPVAGHATRHR</sequence>
<dbReference type="Pfam" id="PF04183">
    <property type="entry name" value="IucA_IucC"/>
    <property type="match status" value="1"/>
</dbReference>
<reference evidence="6 7" key="3">
    <citation type="submission" date="2020-02" db="EMBL/GenBank/DDBJ databases">
        <title>Sequencing the genomes of 1000 actinobacteria strains.</title>
        <authorList>
            <person name="Klenk H.-P."/>
        </authorList>
    </citation>
    <scope>NUCLEOTIDE SEQUENCE [LARGE SCALE GENOMIC DNA]</scope>
    <source>
        <strain evidence="6 7">DSM 45201</strain>
    </source>
</reference>
<evidence type="ECO:0000256" key="1">
    <source>
        <dbReference type="ARBA" id="ARBA00004924"/>
    </source>
</evidence>
<dbReference type="EMBL" id="BMMI01000003">
    <property type="protein sequence ID" value="GGL61543.1"/>
    <property type="molecule type" value="Genomic_DNA"/>
</dbReference>
<dbReference type="InterPro" id="IPR007310">
    <property type="entry name" value="Aerobactin_biosyn_IucA/IucC_N"/>
</dbReference>
<dbReference type="PANTHER" id="PTHR34384:SF6">
    <property type="entry name" value="STAPHYLOFERRIN B SYNTHASE"/>
    <property type="match status" value="1"/>
</dbReference>
<dbReference type="Proteomes" id="UP000648663">
    <property type="component" value="Unassembled WGS sequence"/>
</dbReference>
<organism evidence="6 7">
    <name type="scientific">Modestobacter marinus</name>
    <dbReference type="NCBI Taxonomy" id="477641"/>
    <lineage>
        <taxon>Bacteria</taxon>
        <taxon>Bacillati</taxon>
        <taxon>Actinomycetota</taxon>
        <taxon>Actinomycetes</taxon>
        <taxon>Geodermatophilales</taxon>
        <taxon>Geodermatophilaceae</taxon>
        <taxon>Modestobacter</taxon>
    </lineage>
</organism>
<evidence type="ECO:0000313" key="7">
    <source>
        <dbReference type="Proteomes" id="UP000552836"/>
    </source>
</evidence>
<accession>A0A846LRQ1</accession>
<gene>
    <name evidence="6" type="ORF">FB380_000605</name>
    <name evidence="5" type="ORF">GCM10011589_17040</name>
</gene>
<evidence type="ECO:0000259" key="4">
    <source>
        <dbReference type="Pfam" id="PF06276"/>
    </source>
</evidence>
<dbReference type="InterPro" id="IPR037455">
    <property type="entry name" value="LucA/IucC-like"/>
</dbReference>
<dbReference type="AlphaFoldDB" id="A0A846LRQ1"/>
<feature type="domain" description="Aerobactin siderophore biosynthesis IucA/IucC-like C-terminal" evidence="4">
    <location>
        <begin position="432"/>
        <end position="584"/>
    </location>
</feature>
<dbReference type="InterPro" id="IPR022770">
    <property type="entry name" value="IucA/IucC-like_C"/>
</dbReference>
<comment type="pathway">
    <text evidence="1">Siderophore biosynthesis.</text>
</comment>
<evidence type="ECO:0000313" key="8">
    <source>
        <dbReference type="Proteomes" id="UP000648663"/>
    </source>
</evidence>
<comment type="similarity">
    <text evidence="2">Belongs to the IucA/IucC family.</text>
</comment>
<dbReference type="Gene3D" id="6.10.250.3370">
    <property type="match status" value="1"/>
</dbReference>